<dbReference type="PROSITE" id="PS51257">
    <property type="entry name" value="PROKAR_LIPOPROTEIN"/>
    <property type="match status" value="1"/>
</dbReference>
<dbReference type="OrthoDB" id="5451115at2"/>
<dbReference type="EMBL" id="RBRE01000016">
    <property type="protein sequence ID" value="RMQ49475.1"/>
    <property type="molecule type" value="Genomic_DNA"/>
</dbReference>
<keyword evidence="1" id="KW-0732">Signal</keyword>
<comment type="caution">
    <text evidence="2">The sequence shown here is derived from an EMBL/GenBank/DDBJ whole genome shotgun (WGS) entry which is preliminary data.</text>
</comment>
<proteinExistence type="predicted"/>
<evidence type="ECO:0000256" key="1">
    <source>
        <dbReference type="SAM" id="SignalP"/>
    </source>
</evidence>
<dbReference type="Proteomes" id="UP000277236">
    <property type="component" value="Unassembled WGS sequence"/>
</dbReference>
<feature type="signal peptide" evidence="1">
    <location>
        <begin position="1"/>
        <end position="22"/>
    </location>
</feature>
<reference evidence="2 3" key="1">
    <citation type="submission" date="2018-08" db="EMBL/GenBank/DDBJ databases">
        <title>Recombination of ecologically and evolutionarily significant loci maintains genetic cohesion in the Pseudomonas syringae species complex.</title>
        <authorList>
            <person name="Dillon M."/>
            <person name="Thakur S."/>
            <person name="Almeida R.N.D."/>
            <person name="Weir B.S."/>
            <person name="Guttman D.S."/>
        </authorList>
    </citation>
    <scope>NUCLEOTIDE SEQUENCE [LARGE SCALE GENOMIC DNA]</scope>
    <source>
        <strain evidence="2 3">ICMP 3353</strain>
    </source>
</reference>
<name>A0A3M4M6T6_PSECI</name>
<evidence type="ECO:0000313" key="2">
    <source>
        <dbReference type="EMBL" id="RMQ49475.1"/>
    </source>
</evidence>
<feature type="chain" id="PRO_5018259635" description="Alpha/beta hydrolase" evidence="1">
    <location>
        <begin position="23"/>
        <end position="269"/>
    </location>
</feature>
<protein>
    <recommendedName>
        <fullName evidence="4">Alpha/beta hydrolase</fullName>
    </recommendedName>
</protein>
<sequence>MQYLIRLIALLTALALSGCASQQEQLYSWAKSQDAEARVVETSSFSLQIVTPRTLPRHERLSIFIEGDGRAWATGSQPSLDPSPRQRNMARLALDANHAGVYVARPCQFVTSPGCVSAVWTDARFSRQVIESVNAVIDSLKARYQASTIELIGYSGGAAVALLLAEERDDISQIQTIAGNVDPHAWARLQRLSPLQGSLDPLAESLRLKHIAQRHFIGMSDTVVPASLLSDFLSRTQPDCTEIVRLPATHATLVEAIDGQMLARPIKCQ</sequence>
<dbReference type="AlphaFoldDB" id="A0A3M4M6T6"/>
<evidence type="ECO:0008006" key="4">
    <source>
        <dbReference type="Google" id="ProtNLM"/>
    </source>
</evidence>
<organism evidence="2 3">
    <name type="scientific">Pseudomonas cichorii</name>
    <dbReference type="NCBI Taxonomy" id="36746"/>
    <lineage>
        <taxon>Bacteria</taxon>
        <taxon>Pseudomonadati</taxon>
        <taxon>Pseudomonadota</taxon>
        <taxon>Gammaproteobacteria</taxon>
        <taxon>Pseudomonadales</taxon>
        <taxon>Pseudomonadaceae</taxon>
        <taxon>Pseudomonas</taxon>
    </lineage>
</organism>
<accession>A0A3M4M6T6</accession>
<evidence type="ECO:0000313" key="3">
    <source>
        <dbReference type="Proteomes" id="UP000277236"/>
    </source>
</evidence>
<dbReference type="RefSeq" id="WP_122314694.1">
    <property type="nucleotide sequence ID" value="NZ_RBRE01000016.1"/>
</dbReference>
<dbReference type="SUPFAM" id="SSF53474">
    <property type="entry name" value="alpha/beta-Hydrolases"/>
    <property type="match status" value="1"/>
</dbReference>
<dbReference type="Gene3D" id="3.40.50.1820">
    <property type="entry name" value="alpha/beta hydrolase"/>
    <property type="match status" value="1"/>
</dbReference>
<dbReference type="InterPro" id="IPR029058">
    <property type="entry name" value="AB_hydrolase_fold"/>
</dbReference>
<gene>
    <name evidence="2" type="ORF">ALQ04_03482</name>
</gene>